<dbReference type="InterPro" id="IPR020583">
    <property type="entry name" value="Inositol_monoP_metal-BS"/>
</dbReference>
<sequence>MALLPPGPPADQTMLDNAVEILRAAGAFTMQWFDNPALDIITKSDGTPVTEADRGAEQIVRDRLAALHPEDSILGEELDDYIGSSSRTWIVDPIDGTKAFTRGVPLYSNLLAVVDEHGPLIGVINLPALNTTVYAGRGLGCFRDGRPVHVSDRTDPSRCVLSTSGFGTWSDDALLGVKRAGFELRTWGDGYGYAMVACGALDAMVDPQVSLWDIAPMPVIFEEAGGTFTGTDGNEVSLVPGSNVSGVASNGLVHDAVIAAINNR</sequence>
<accession>A0A6J6G5S6</accession>
<dbReference type="EMBL" id="CAEZVK010000021">
    <property type="protein sequence ID" value="CAB4624861.1"/>
    <property type="molecule type" value="Genomic_DNA"/>
</dbReference>
<evidence type="ECO:0000256" key="2">
    <source>
        <dbReference type="ARBA" id="ARBA00022801"/>
    </source>
</evidence>
<dbReference type="EMBL" id="CAFBNA010000094">
    <property type="protein sequence ID" value="CAB4939665.1"/>
    <property type="molecule type" value="Genomic_DNA"/>
</dbReference>
<evidence type="ECO:0000256" key="1">
    <source>
        <dbReference type="ARBA" id="ARBA00022723"/>
    </source>
</evidence>
<dbReference type="PROSITE" id="PS00629">
    <property type="entry name" value="IMP_1"/>
    <property type="match status" value="1"/>
</dbReference>
<dbReference type="PANTHER" id="PTHR20854:SF4">
    <property type="entry name" value="INOSITOL-1-MONOPHOSPHATASE-RELATED"/>
    <property type="match status" value="1"/>
</dbReference>
<dbReference type="Gene3D" id="3.40.190.80">
    <property type="match status" value="1"/>
</dbReference>
<dbReference type="GO" id="GO:0007165">
    <property type="term" value="P:signal transduction"/>
    <property type="evidence" value="ECO:0007669"/>
    <property type="project" value="TreeGrafter"/>
</dbReference>
<organism evidence="4">
    <name type="scientific">freshwater metagenome</name>
    <dbReference type="NCBI Taxonomy" id="449393"/>
    <lineage>
        <taxon>unclassified sequences</taxon>
        <taxon>metagenomes</taxon>
        <taxon>ecological metagenomes</taxon>
    </lineage>
</organism>
<evidence type="ECO:0000313" key="6">
    <source>
        <dbReference type="EMBL" id="CAB4939665.1"/>
    </source>
</evidence>
<dbReference type="PANTHER" id="PTHR20854">
    <property type="entry name" value="INOSITOL MONOPHOSPHATASE"/>
    <property type="match status" value="1"/>
</dbReference>
<dbReference type="PRINTS" id="PR00377">
    <property type="entry name" value="IMPHPHTASES"/>
</dbReference>
<protein>
    <submittedName>
        <fullName evidence="4">Unannotated protein</fullName>
    </submittedName>
</protein>
<evidence type="ECO:0000256" key="3">
    <source>
        <dbReference type="ARBA" id="ARBA00022842"/>
    </source>
</evidence>
<dbReference type="InterPro" id="IPR000760">
    <property type="entry name" value="Inositol_monophosphatase-like"/>
</dbReference>
<dbReference type="Pfam" id="PF00459">
    <property type="entry name" value="Inositol_P"/>
    <property type="match status" value="1"/>
</dbReference>
<keyword evidence="3" id="KW-0460">Magnesium</keyword>
<name>A0A6J6G5S6_9ZZZZ</name>
<proteinExistence type="predicted"/>
<keyword evidence="1" id="KW-0479">Metal-binding</keyword>
<dbReference type="GO" id="GO:0008934">
    <property type="term" value="F:inositol monophosphate 1-phosphatase activity"/>
    <property type="evidence" value="ECO:0007669"/>
    <property type="project" value="TreeGrafter"/>
</dbReference>
<reference evidence="4" key="1">
    <citation type="submission" date="2020-05" db="EMBL/GenBank/DDBJ databases">
        <authorList>
            <person name="Chiriac C."/>
            <person name="Salcher M."/>
            <person name="Ghai R."/>
            <person name="Kavagutti S V."/>
        </authorList>
    </citation>
    <scope>NUCLEOTIDE SEQUENCE</scope>
</reference>
<dbReference type="GO" id="GO:0046872">
    <property type="term" value="F:metal ion binding"/>
    <property type="evidence" value="ECO:0007669"/>
    <property type="project" value="UniProtKB-KW"/>
</dbReference>
<evidence type="ECO:0000313" key="4">
    <source>
        <dbReference type="EMBL" id="CAB4596682.1"/>
    </source>
</evidence>
<dbReference type="GO" id="GO:0006020">
    <property type="term" value="P:inositol metabolic process"/>
    <property type="evidence" value="ECO:0007669"/>
    <property type="project" value="TreeGrafter"/>
</dbReference>
<dbReference type="EMBL" id="CAEZUO010000007">
    <property type="protein sequence ID" value="CAB4596682.1"/>
    <property type="molecule type" value="Genomic_DNA"/>
</dbReference>
<evidence type="ECO:0000313" key="5">
    <source>
        <dbReference type="EMBL" id="CAB4624861.1"/>
    </source>
</evidence>
<dbReference type="AlphaFoldDB" id="A0A6J6G5S6"/>
<dbReference type="Gene3D" id="3.30.540.10">
    <property type="entry name" value="Fructose-1,6-Bisphosphatase, subunit A, domain 1"/>
    <property type="match status" value="1"/>
</dbReference>
<gene>
    <name evidence="4" type="ORF">UFOPK1827_00293</name>
    <name evidence="5" type="ORF">UFOPK2000_00345</name>
    <name evidence="6" type="ORF">UFOPK3708_01370</name>
</gene>
<keyword evidence="2" id="KW-0378">Hydrolase</keyword>
<dbReference type="SUPFAM" id="SSF56655">
    <property type="entry name" value="Carbohydrate phosphatase"/>
    <property type="match status" value="1"/>
</dbReference>